<evidence type="ECO:0000313" key="2">
    <source>
        <dbReference type="EMBL" id="AVO39281.1"/>
    </source>
</evidence>
<dbReference type="Gene3D" id="3.90.75.20">
    <property type="match status" value="1"/>
</dbReference>
<accession>A0A2S0MU86</accession>
<feature type="domain" description="HNH nuclease" evidence="1">
    <location>
        <begin position="72"/>
        <end position="115"/>
    </location>
</feature>
<keyword evidence="2" id="KW-0540">Nuclease</keyword>
<dbReference type="InterPro" id="IPR003615">
    <property type="entry name" value="HNH_nuc"/>
</dbReference>
<dbReference type="InterPro" id="IPR044925">
    <property type="entry name" value="His-Me_finger_sf"/>
</dbReference>
<proteinExistence type="predicted"/>
<dbReference type="Proteomes" id="UP000237655">
    <property type="component" value="Chromosome"/>
</dbReference>
<dbReference type="Pfam" id="PF13392">
    <property type="entry name" value="HNH_3"/>
    <property type="match status" value="1"/>
</dbReference>
<dbReference type="GO" id="GO:0004519">
    <property type="term" value="F:endonuclease activity"/>
    <property type="evidence" value="ECO:0007669"/>
    <property type="project" value="UniProtKB-KW"/>
</dbReference>
<dbReference type="EMBL" id="CP027665">
    <property type="protein sequence ID" value="AVO39281.1"/>
    <property type="molecule type" value="Genomic_DNA"/>
</dbReference>
<evidence type="ECO:0000313" key="3">
    <source>
        <dbReference type="Proteomes" id="UP000237655"/>
    </source>
</evidence>
<dbReference type="AlphaFoldDB" id="A0A2S0MU86"/>
<name>A0A2S0MU86_9RHOB</name>
<keyword evidence="3" id="KW-1185">Reference proteome</keyword>
<gene>
    <name evidence="2" type="ORF">C6Y53_17280</name>
</gene>
<protein>
    <submittedName>
        <fullName evidence="2">HNH endonuclease</fullName>
    </submittedName>
</protein>
<dbReference type="RefSeq" id="WP_106473591.1">
    <property type="nucleotide sequence ID" value="NZ_CP027665.1"/>
</dbReference>
<reference evidence="3" key="1">
    <citation type="submission" date="2018-03" db="EMBL/GenBank/DDBJ databases">
        <title>Genomic analysis of the strain SH-1 isolated from shrimp intestine.</title>
        <authorList>
            <person name="Kim Y.-S."/>
            <person name="Kim S.-E."/>
            <person name="Kim K.-H."/>
        </authorList>
    </citation>
    <scope>NUCLEOTIDE SEQUENCE [LARGE SCALE GENOMIC DNA]</scope>
    <source>
        <strain evidence="3">SH-1</strain>
    </source>
</reference>
<evidence type="ECO:0000259" key="1">
    <source>
        <dbReference type="Pfam" id="PF13392"/>
    </source>
</evidence>
<dbReference type="SUPFAM" id="SSF54060">
    <property type="entry name" value="His-Me finger endonucleases"/>
    <property type="match status" value="1"/>
</dbReference>
<organism evidence="2 3">
    <name type="scientific">Pukyongiella litopenaei</name>
    <dbReference type="NCBI Taxonomy" id="2605946"/>
    <lineage>
        <taxon>Bacteria</taxon>
        <taxon>Pseudomonadati</taxon>
        <taxon>Pseudomonadota</taxon>
        <taxon>Alphaproteobacteria</taxon>
        <taxon>Rhodobacterales</taxon>
        <taxon>Paracoccaceae</taxon>
        <taxon>Pukyongiella</taxon>
    </lineage>
</organism>
<sequence length="199" mass="22731">MQDVEYVKSVLAKEYETSHPHEIEYPNLSDVIDGNEFDYPAGTVFGETPNGSKSPEGHDYLWFKHGEKSILTHRFIVAVALGKWVPRDFDVDHINHNPSDNRPENLRVVTRRDNNGNRRRVRLSELADLNEVTSKVADRKAKKTPEIPEPQEAVEDPFAKFLNSGPVTEPFFTGETKPAEHSNGTWHKTNLGSWHLKFE</sequence>
<dbReference type="KEGG" id="thas:C6Y53_17280"/>
<keyword evidence="2" id="KW-0255">Endonuclease</keyword>
<keyword evidence="2" id="KW-0378">Hydrolase</keyword>